<dbReference type="EMBL" id="JBHTIL010000002">
    <property type="protein sequence ID" value="MFD0926930.1"/>
    <property type="molecule type" value="Genomic_DNA"/>
</dbReference>
<keyword evidence="2" id="KW-1185">Reference proteome</keyword>
<comment type="caution">
    <text evidence="1">The sequence shown here is derived from an EMBL/GenBank/DDBJ whole genome shotgun (WGS) entry which is preliminary data.</text>
</comment>
<dbReference type="Gene3D" id="3.40.50.300">
    <property type="entry name" value="P-loop containing nucleotide triphosphate hydrolases"/>
    <property type="match status" value="1"/>
</dbReference>
<accession>A0ABW3GDE4</accession>
<organism evidence="1 2">
    <name type="scientific">Williamsia deligens</name>
    <dbReference type="NCBI Taxonomy" id="321325"/>
    <lineage>
        <taxon>Bacteria</taxon>
        <taxon>Bacillati</taxon>
        <taxon>Actinomycetota</taxon>
        <taxon>Actinomycetes</taxon>
        <taxon>Mycobacteriales</taxon>
        <taxon>Nocardiaceae</taxon>
        <taxon>Williamsia</taxon>
    </lineage>
</organism>
<reference evidence="2" key="1">
    <citation type="journal article" date="2019" name="Int. J. Syst. Evol. Microbiol.">
        <title>The Global Catalogue of Microorganisms (GCM) 10K type strain sequencing project: providing services to taxonomists for standard genome sequencing and annotation.</title>
        <authorList>
            <consortium name="The Broad Institute Genomics Platform"/>
            <consortium name="The Broad Institute Genome Sequencing Center for Infectious Disease"/>
            <person name="Wu L."/>
            <person name="Ma J."/>
        </authorList>
    </citation>
    <scope>NUCLEOTIDE SEQUENCE [LARGE SCALE GENOMIC DNA]</scope>
    <source>
        <strain evidence="2">CCUG 50873</strain>
    </source>
</reference>
<sequence>MSRPIVLLHVGVPKTGTTYLQDRLWRNRDTAMRTGHLLYPGTSVDDHFHAAVHLQPHRYLDWVDPARAGTWERLLEEIRRWPGTSLISHELLSTADDAVVARVMGDLAGLEVHVVATVRDLGRQIPSVWQENVKNQHRATLDDFVRGLQELPREEQDPFWEFQDHVAILRTWGRDLPPAHVHVVTVPPPGAPGGALWERFCGLLGVDPALLDREVPPSNTALSPTQTEMLRRLNEHLQPQDVGWDRYERAVKRHLIGDVLFGSTDRSGRILTAEQTAWAADQAEEMIDAVDAAGFDVVGDLADLRPATVRAGAAREPDATEVLETTVATLAETLRRLPLPEEHRGVTGRAKSVLRRGYRRVVASGIRAHRG</sequence>
<evidence type="ECO:0000313" key="2">
    <source>
        <dbReference type="Proteomes" id="UP001597068"/>
    </source>
</evidence>
<protein>
    <submittedName>
        <fullName evidence="1">Sulfotransferase family protein</fullName>
    </submittedName>
</protein>
<gene>
    <name evidence="1" type="ORF">ACFQ04_14410</name>
</gene>
<dbReference type="RefSeq" id="WP_253648616.1">
    <property type="nucleotide sequence ID" value="NZ_BAAAMO010000006.1"/>
</dbReference>
<evidence type="ECO:0000313" key="1">
    <source>
        <dbReference type="EMBL" id="MFD0926930.1"/>
    </source>
</evidence>
<dbReference type="Proteomes" id="UP001597068">
    <property type="component" value="Unassembled WGS sequence"/>
</dbReference>
<dbReference type="InterPro" id="IPR027417">
    <property type="entry name" value="P-loop_NTPase"/>
</dbReference>
<name>A0ABW3GDE4_9NOCA</name>
<proteinExistence type="predicted"/>
<dbReference type="SUPFAM" id="SSF52540">
    <property type="entry name" value="P-loop containing nucleoside triphosphate hydrolases"/>
    <property type="match status" value="1"/>
</dbReference>